<dbReference type="PRINTS" id="PR00081">
    <property type="entry name" value="GDHRDH"/>
</dbReference>
<dbReference type="InterPro" id="IPR050259">
    <property type="entry name" value="SDR"/>
</dbReference>
<dbReference type="FunFam" id="3.40.50.720:FF:000084">
    <property type="entry name" value="Short-chain dehydrogenase reductase"/>
    <property type="match status" value="1"/>
</dbReference>
<dbReference type="AlphaFoldDB" id="A0A2V3UAY2"/>
<name>A0A2V3UAY2_9HYPH</name>
<gene>
    <name evidence="2" type="ORF">C7450_103202</name>
</gene>
<organism evidence="2 3">
    <name type="scientific">Chelatococcus asaccharovorans</name>
    <dbReference type="NCBI Taxonomy" id="28210"/>
    <lineage>
        <taxon>Bacteria</taxon>
        <taxon>Pseudomonadati</taxon>
        <taxon>Pseudomonadota</taxon>
        <taxon>Alphaproteobacteria</taxon>
        <taxon>Hyphomicrobiales</taxon>
        <taxon>Chelatococcaceae</taxon>
        <taxon>Chelatococcus</taxon>
    </lineage>
</organism>
<accession>A0A2V3UAY2</accession>
<dbReference type="InterPro" id="IPR036291">
    <property type="entry name" value="NAD(P)-bd_dom_sf"/>
</dbReference>
<reference evidence="2 3" key="1">
    <citation type="submission" date="2018-05" db="EMBL/GenBank/DDBJ databases">
        <title>Genomic Encyclopedia of Type Strains, Phase IV (KMG-IV): sequencing the most valuable type-strain genomes for metagenomic binning, comparative biology and taxonomic classification.</title>
        <authorList>
            <person name="Goeker M."/>
        </authorList>
    </citation>
    <scope>NUCLEOTIDE SEQUENCE [LARGE SCALE GENOMIC DNA]</scope>
    <source>
        <strain evidence="2 3">DSM 6462</strain>
    </source>
</reference>
<proteinExistence type="inferred from homology"/>
<evidence type="ECO:0000313" key="2">
    <source>
        <dbReference type="EMBL" id="PXW61684.1"/>
    </source>
</evidence>
<dbReference type="OrthoDB" id="9793325at2"/>
<dbReference type="Pfam" id="PF13561">
    <property type="entry name" value="adh_short_C2"/>
    <property type="match status" value="1"/>
</dbReference>
<sequence length="249" mass="26207">MNDTGENGVIDRQVALVTGSTRGIGHAIAGRLAAMGARVAVHGRDSSEPADDLPPGARLFTADLADRAATAGLVRDVEAALGPPDILVLNASIEFRQTWQSLTEEAMAAQAEVNLFSTMRLLQSVLPGMIARGRGRIIAIGTVQEYRPNDVHLFYAGTKAAQTNIILNLARNTRVPGLTFNVVQPGAILTDRNRAVLADADFRRGVEAKIPLGRIGEASDCAGIVAFLASPEAAYINGAVLSVDGGMRL</sequence>
<dbReference type="Proteomes" id="UP000248021">
    <property type="component" value="Unassembled WGS sequence"/>
</dbReference>
<comment type="similarity">
    <text evidence="1">Belongs to the short-chain dehydrogenases/reductases (SDR) family.</text>
</comment>
<keyword evidence="3" id="KW-1185">Reference proteome</keyword>
<dbReference type="EMBL" id="QJJK01000003">
    <property type="protein sequence ID" value="PXW61684.1"/>
    <property type="molecule type" value="Genomic_DNA"/>
</dbReference>
<dbReference type="InterPro" id="IPR002347">
    <property type="entry name" value="SDR_fam"/>
</dbReference>
<evidence type="ECO:0000313" key="3">
    <source>
        <dbReference type="Proteomes" id="UP000248021"/>
    </source>
</evidence>
<dbReference type="PANTHER" id="PTHR42879">
    <property type="entry name" value="3-OXOACYL-(ACYL-CARRIER-PROTEIN) REDUCTASE"/>
    <property type="match status" value="1"/>
</dbReference>
<evidence type="ECO:0000256" key="1">
    <source>
        <dbReference type="ARBA" id="ARBA00006484"/>
    </source>
</evidence>
<comment type="caution">
    <text evidence="2">The sequence shown here is derived from an EMBL/GenBank/DDBJ whole genome shotgun (WGS) entry which is preliminary data.</text>
</comment>
<dbReference type="Gene3D" id="3.40.50.720">
    <property type="entry name" value="NAD(P)-binding Rossmann-like Domain"/>
    <property type="match status" value="1"/>
</dbReference>
<protein>
    <submittedName>
        <fullName evidence="2">3-oxoacyl-[acyl-carrier protein] reductase/2-deoxy-D-gluconate 3-dehydrogenase</fullName>
    </submittedName>
</protein>
<dbReference type="SUPFAM" id="SSF51735">
    <property type="entry name" value="NAD(P)-binding Rossmann-fold domains"/>
    <property type="match status" value="1"/>
</dbReference>